<dbReference type="Proteomes" id="UP000070089">
    <property type="component" value="Unassembled WGS sequence"/>
</dbReference>
<dbReference type="SMART" id="SM00320">
    <property type="entry name" value="WD40"/>
    <property type="match status" value="5"/>
</dbReference>
<dbReference type="InterPro" id="IPR015943">
    <property type="entry name" value="WD40/YVTN_repeat-like_dom_sf"/>
</dbReference>
<feature type="coiled-coil region" evidence="1">
    <location>
        <begin position="1224"/>
        <end position="1272"/>
    </location>
</feature>
<dbReference type="OrthoDB" id="10251741at2759"/>
<evidence type="ECO:0000313" key="4">
    <source>
        <dbReference type="Proteomes" id="UP000070089"/>
    </source>
</evidence>
<organism evidence="3 4">
    <name type="scientific">Giardia duodenalis assemblage B</name>
    <dbReference type="NCBI Taxonomy" id="1394984"/>
    <lineage>
        <taxon>Eukaryota</taxon>
        <taxon>Metamonada</taxon>
        <taxon>Diplomonadida</taxon>
        <taxon>Hexamitidae</taxon>
        <taxon>Giardiinae</taxon>
        <taxon>Giardia</taxon>
    </lineage>
</organism>
<dbReference type="PANTHER" id="PTHR32215">
    <property type="entry name" value="CILIA- AND FLAGELLA-ASSOCIATED PROTEIN 57"/>
    <property type="match status" value="1"/>
</dbReference>
<evidence type="ECO:0000256" key="1">
    <source>
        <dbReference type="SAM" id="Coils"/>
    </source>
</evidence>
<accession>A0A132NP30</accession>
<feature type="coiled-coil region" evidence="1">
    <location>
        <begin position="928"/>
        <end position="955"/>
    </location>
</feature>
<dbReference type="Gene3D" id="2.130.10.10">
    <property type="entry name" value="YVTN repeat-like/Quinoprotein amine dehydrogenase"/>
    <property type="match status" value="1"/>
</dbReference>
<dbReference type="SUPFAM" id="SSF50960">
    <property type="entry name" value="TolB, C-terminal domain"/>
    <property type="match status" value="1"/>
</dbReference>
<feature type="coiled-coil region" evidence="1">
    <location>
        <begin position="1058"/>
        <end position="1085"/>
    </location>
</feature>
<evidence type="ECO:0000313" key="3">
    <source>
        <dbReference type="EMBL" id="KWX11522.1"/>
    </source>
</evidence>
<feature type="region of interest" description="Disordered" evidence="2">
    <location>
        <begin position="1326"/>
        <end position="1403"/>
    </location>
</feature>
<sequence>MSITTTFGVHSGTSRSIYYLGGEVAAYLSGFHIVFQNITDGSTVKVLSLGEGVKNISCFVFSESRDKLIVSEERRDGTSVAFYELKGQLNYVFKHRMIVSDKPGATIFYADLLIDTRLLVITGSPDYTFCIFDNESKSATPSFNLTICHEGLFNDSAAGAGGNQTTQMRIFSKIKVLKLSDKDLVVCSGPVLRCIKLGDSSAKILPPSGLSLLPGKRTFTDLCYINIYLKKRFPLLPLDTDRLVFISTSEGTILFMYNNTVVSEFKCRAFKDISISNMTLVFPGGNGQNGSGRTESAAVGTSVGTTGTMNSVRIFDRIAEEVKQEERSVCYLATFCYGGIINIYGVLMSPICNFITSIVYGNSAKIEGKLNLEHVFKHLLSYSTGAIIDHLLSRVSPPFHFHSVHLTTNERSALCLGGSDMFKVIFAVNMQAVTKRIDELDRQRAYQLAQKGDKSGTVTAAWTGGDGKTLAPDSARLLGEIVDYNEMAINLDAVGVLNHNEHLELHNFLLDPYASTNQELYLLKPVMTNGNIFAMATCPSSDNLIIVTTDRIVRLFHANTLVEKSYSKFNEVLGVCAMHPSGNYVAIASSEYVLFCVIYYDRVEKIHQFPIPFCKSLCFTNAGDLLVAGSGSYLYVYDVYTRAEVAKATDFSGRIVSIAPVTKDFTSMRYSSDVIVTCSDGAVCRYNLTTLTKESATAIRSVHLIHAAPVSAAHYLSSSIHASATQGIISTISRSTLVASPNSSTLIPESPVFFAITSDGNIVVISSNMAECPQYSSYLNTTNGSTITGATGIQYTKGRALCLINVMNYIVIGYEFGCVAIRSITSIMNGEAPGEGSKEIVIPVSSGSITSLVPNPSNNGFIVGTLDGIVYSVLINKTMPSRTIVLSKGNTGSKISIGLGGISGEESLQMVPKHMPIYIKRTALMDVVNRITKTRDNISAAKRKLEEKVTYLETEFSRTLNQIRQKTSENISSYLSEYSRIEAEHDGKAILLKRQITSNENLFKSSLEALQEQYQRRLVLINDNLAVLAGQKLSFDKEVEDRIAAFKQETEQMVADLKSTKEADLSKLKKVMESIENDIESQRKADEMLFNLSENELYHESDQLTAVYERKIQKAYNNYADVERYNTEVKERYSELESQLLDQKRFLLAKEKEIADLKAFISSQRKDMGNIRLEISSRDDTISNRERRVFELRKQIRELVKVRFVLDYKIREYSRQVEPRDVQLASLKVRLNEMNTELQNYRTSLLQLKSTQKDLERRNLTLKKQITDVQESSAATNKRMEEMRPFINELGLIAYEDAENKPAVLAALFSGGADISSGNHGGLNAIVMGKPPESGSSAVSEEAESVTTLPRIGTSASNRKSAKSAKSHPSGHSAKSLPSGVSSTSGLPGRKPASTSKPPRSGEVNYYTRSVAVPGENITYKRLVKAIKHAYMALTFKPNAYTEEKDKKREEGNFSHLEKTICNLERKLANTKTTKKSSTSNVVQQNAMLLQEINHLRRELHVAQVNSNAESKIDPRLLQEYESRKQEILKLRALIRKLEAGSVAGGAFLPDVESY</sequence>
<protein>
    <submittedName>
        <fullName evidence="3">Chromosome segregation protein SMC</fullName>
    </submittedName>
</protein>
<dbReference type="InterPro" id="IPR052993">
    <property type="entry name" value="CFA-57"/>
</dbReference>
<dbReference type="InterPro" id="IPR036322">
    <property type="entry name" value="WD40_repeat_dom_sf"/>
</dbReference>
<dbReference type="VEuPathDB" id="GiardiaDB:QR46_4513"/>
<keyword evidence="1" id="KW-0175">Coiled coil</keyword>
<dbReference type="InterPro" id="IPR001680">
    <property type="entry name" value="WD40_rpt"/>
</dbReference>
<comment type="caution">
    <text evidence="3">The sequence shown here is derived from an EMBL/GenBank/DDBJ whole genome shotgun (WGS) entry which is preliminary data.</text>
</comment>
<reference evidence="3 4" key="1">
    <citation type="journal article" date="2015" name="Mol. Biochem. Parasitol.">
        <title>Identification of polymorphic genes for use in assemblage B genotyping assays through comparative genomics of multiple assemblage B Giardia duodenalis isolates.</title>
        <authorList>
            <person name="Wielinga C."/>
            <person name="Thompson R.C."/>
            <person name="Monis P."/>
            <person name="Ryan U."/>
        </authorList>
    </citation>
    <scope>NUCLEOTIDE SEQUENCE [LARGE SCALE GENOMIC DNA]</scope>
    <source>
        <strain evidence="3 4">BAH15c1</strain>
    </source>
</reference>
<dbReference type="PANTHER" id="PTHR32215:SF0">
    <property type="entry name" value="CILIA- AND FLAGELLA-ASSOCIATED PROTEIN 57"/>
    <property type="match status" value="1"/>
</dbReference>
<name>A0A132NP30_GIAIN</name>
<dbReference type="SUPFAM" id="SSF50978">
    <property type="entry name" value="WD40 repeat-like"/>
    <property type="match status" value="1"/>
</dbReference>
<evidence type="ECO:0000256" key="2">
    <source>
        <dbReference type="SAM" id="MobiDB-lite"/>
    </source>
</evidence>
<dbReference type="EMBL" id="JXTI01000177">
    <property type="protein sequence ID" value="KWX11522.1"/>
    <property type="molecule type" value="Genomic_DNA"/>
</dbReference>
<gene>
    <name evidence="3" type="ORF">QR46_4513</name>
</gene>
<dbReference type="FunFam" id="2.130.10.10:FF:001588">
    <property type="entry name" value="Chromosome segregation protein SMC"/>
    <property type="match status" value="1"/>
</dbReference>
<proteinExistence type="predicted"/>